<accession>A0ABM9NCA6</accession>
<reference evidence="1 2" key="1">
    <citation type="submission" date="2024-02" db="EMBL/GenBank/DDBJ databases">
        <authorList>
            <person name="Nijsse B."/>
            <person name="Sprong H."/>
        </authorList>
    </citation>
    <scope>NUCLEOTIDE SEQUENCE [LARGE SCALE GENOMIC DNA]</scope>
    <source>
        <strain evidence="1">OB144</strain>
    </source>
</reference>
<evidence type="ECO:0000313" key="1">
    <source>
        <dbReference type="EMBL" id="CAK9121190.1"/>
    </source>
</evidence>
<name>A0ABM9NCA6_RICHE</name>
<dbReference type="Proteomes" id="UP001642485">
    <property type="component" value="Chromosome"/>
</dbReference>
<keyword evidence="2" id="KW-1185">Reference proteome</keyword>
<sequence>MQNQYDLELAEDEDWKVKESRIRTFSMAS</sequence>
<evidence type="ECO:0000313" key="2">
    <source>
        <dbReference type="Proteomes" id="UP001642485"/>
    </source>
</evidence>
<protein>
    <submittedName>
        <fullName evidence="1">Plasmid maintenance system antidote protein</fullName>
    </submittedName>
</protein>
<dbReference type="RefSeq" id="WP_010423391.1">
    <property type="nucleotide sequence ID" value="NZ_OY974080.1"/>
</dbReference>
<proteinExistence type="predicted"/>
<gene>
    <name evidence="1" type="ORF">OB144RH_05320</name>
</gene>
<organism evidence="1 2">
    <name type="scientific">Rickettsia helvetica</name>
    <dbReference type="NCBI Taxonomy" id="35789"/>
    <lineage>
        <taxon>Bacteria</taxon>
        <taxon>Pseudomonadati</taxon>
        <taxon>Pseudomonadota</taxon>
        <taxon>Alphaproteobacteria</taxon>
        <taxon>Rickettsiales</taxon>
        <taxon>Rickettsiaceae</taxon>
        <taxon>Rickettsieae</taxon>
        <taxon>Rickettsia</taxon>
        <taxon>spotted fever group</taxon>
    </lineage>
</organism>
<dbReference type="EMBL" id="OZ018776">
    <property type="protein sequence ID" value="CAK9121190.1"/>
    <property type="molecule type" value="Genomic_DNA"/>
</dbReference>